<dbReference type="EMBL" id="BOQL01000065">
    <property type="protein sequence ID" value="GIM76938.1"/>
    <property type="molecule type" value="Genomic_DNA"/>
</dbReference>
<evidence type="ECO:0000313" key="2">
    <source>
        <dbReference type="Proteomes" id="UP000681340"/>
    </source>
</evidence>
<proteinExistence type="predicted"/>
<organism evidence="1 2">
    <name type="scientific">Actinoplanes auranticolor</name>
    <dbReference type="NCBI Taxonomy" id="47988"/>
    <lineage>
        <taxon>Bacteria</taxon>
        <taxon>Bacillati</taxon>
        <taxon>Actinomycetota</taxon>
        <taxon>Actinomycetes</taxon>
        <taxon>Micromonosporales</taxon>
        <taxon>Micromonosporaceae</taxon>
        <taxon>Actinoplanes</taxon>
    </lineage>
</organism>
<accession>A0A919STY6</accession>
<name>A0A919STY6_9ACTN</name>
<comment type="caution">
    <text evidence="1">The sequence shown here is derived from an EMBL/GenBank/DDBJ whole genome shotgun (WGS) entry which is preliminary data.</text>
</comment>
<reference evidence="1" key="1">
    <citation type="submission" date="2021-03" db="EMBL/GenBank/DDBJ databases">
        <title>Whole genome shotgun sequence of Actinoplanes auranticolor NBRC 12245.</title>
        <authorList>
            <person name="Komaki H."/>
            <person name="Tamura T."/>
        </authorList>
    </citation>
    <scope>NUCLEOTIDE SEQUENCE</scope>
    <source>
        <strain evidence="1">NBRC 12245</strain>
    </source>
</reference>
<evidence type="ECO:0000313" key="1">
    <source>
        <dbReference type="EMBL" id="GIM76938.1"/>
    </source>
</evidence>
<keyword evidence="2" id="KW-1185">Reference proteome</keyword>
<protein>
    <submittedName>
        <fullName evidence="1">Uncharacterized protein</fullName>
    </submittedName>
</protein>
<dbReference type="Proteomes" id="UP000681340">
    <property type="component" value="Unassembled WGS sequence"/>
</dbReference>
<sequence>MVTLVYDSDCPHCDELAHVIAGAARTRVHVEPHRGPGRLERPYVIRSTRGGRTRISTGAHALAVLLSRLGVRGALALFAASRRRGIRLLPPFPKPVEVR</sequence>
<dbReference type="AlphaFoldDB" id="A0A919STY6"/>
<gene>
    <name evidence="1" type="ORF">Aau02nite_73410</name>
</gene>